<sequence>MNAIQAGGAIETVVLATDPVRVLRFGATTHNAHRIHYDAVHAASDGLERPVVMAQLQGTLFHRAAARAAGQGGTVTALSWQNRAPAYVGETLTVSGRVIDVQDGVAHLELEEHTEDGRLCATGSAVVRLP</sequence>
<dbReference type="InterPro" id="IPR052741">
    <property type="entry name" value="Mitochondrial_HTD2"/>
</dbReference>
<feature type="domain" description="Thioesterase" evidence="1">
    <location>
        <begin position="60"/>
        <end position="121"/>
    </location>
</feature>
<comment type="caution">
    <text evidence="2">The sequence shown here is derived from an EMBL/GenBank/DDBJ whole genome shotgun (WGS) entry which is preliminary data.</text>
</comment>
<dbReference type="AlphaFoldDB" id="A0A177Y8R5"/>
<gene>
    <name evidence="2" type="ORF">A3K89_09450</name>
</gene>
<evidence type="ECO:0000313" key="2">
    <source>
        <dbReference type="EMBL" id="OAK51897.1"/>
    </source>
</evidence>
<dbReference type="Gene3D" id="3.10.129.10">
    <property type="entry name" value="Hotdog Thioesterase"/>
    <property type="match status" value="1"/>
</dbReference>
<dbReference type="Proteomes" id="UP000077519">
    <property type="component" value="Unassembled WGS sequence"/>
</dbReference>
<name>A0A177Y8R5_9NOCA</name>
<reference evidence="2 3" key="1">
    <citation type="submission" date="2016-03" db="EMBL/GenBank/DDBJ databases">
        <title>Genome sequence of Rhodococcus kyotonensis KB10.</title>
        <authorList>
            <person name="Jeong H."/>
            <person name="Hong C.E."/>
            <person name="Jo S.H."/>
            <person name="Park J.M."/>
        </authorList>
    </citation>
    <scope>NUCLEOTIDE SEQUENCE [LARGE SCALE GENOMIC DNA]</scope>
    <source>
        <strain evidence="2 3">KB10</strain>
    </source>
</reference>
<evidence type="ECO:0000313" key="3">
    <source>
        <dbReference type="Proteomes" id="UP000077519"/>
    </source>
</evidence>
<proteinExistence type="predicted"/>
<dbReference type="EMBL" id="LVHI01000032">
    <property type="protein sequence ID" value="OAK51897.1"/>
    <property type="molecule type" value="Genomic_DNA"/>
</dbReference>
<dbReference type="Pfam" id="PF03061">
    <property type="entry name" value="4HBT"/>
    <property type="match status" value="1"/>
</dbReference>
<dbReference type="InterPro" id="IPR006683">
    <property type="entry name" value="Thioestr_dom"/>
</dbReference>
<protein>
    <submittedName>
        <fullName evidence="2">Acyl dehydratase</fullName>
    </submittedName>
</protein>
<accession>A0A177Y8R5</accession>
<organism evidence="2 3">
    <name type="scientific">Rhodococcoides kyotonense</name>
    <dbReference type="NCBI Taxonomy" id="398843"/>
    <lineage>
        <taxon>Bacteria</taxon>
        <taxon>Bacillati</taxon>
        <taxon>Actinomycetota</taxon>
        <taxon>Actinomycetes</taxon>
        <taxon>Mycobacteriales</taxon>
        <taxon>Nocardiaceae</taxon>
        <taxon>Rhodococcoides</taxon>
    </lineage>
</organism>
<dbReference type="InterPro" id="IPR029069">
    <property type="entry name" value="HotDog_dom_sf"/>
</dbReference>
<dbReference type="RefSeq" id="WP_068429760.1">
    <property type="nucleotide sequence ID" value="NZ_LVHI01000032.1"/>
</dbReference>
<evidence type="ECO:0000259" key="1">
    <source>
        <dbReference type="Pfam" id="PF03061"/>
    </source>
</evidence>
<dbReference type="GO" id="GO:0019171">
    <property type="term" value="F:(3R)-hydroxyacyl-[acyl-carrier-protein] dehydratase activity"/>
    <property type="evidence" value="ECO:0007669"/>
    <property type="project" value="TreeGrafter"/>
</dbReference>
<dbReference type="SUPFAM" id="SSF54637">
    <property type="entry name" value="Thioesterase/thiol ester dehydrase-isomerase"/>
    <property type="match status" value="1"/>
</dbReference>
<dbReference type="PANTHER" id="PTHR28152:SF1">
    <property type="entry name" value="HYDROXYACYL-THIOESTER DEHYDRATASE TYPE 2, MITOCHONDRIAL"/>
    <property type="match status" value="1"/>
</dbReference>
<keyword evidence="3" id="KW-1185">Reference proteome</keyword>
<dbReference type="PANTHER" id="PTHR28152">
    <property type="entry name" value="HYDROXYACYL-THIOESTER DEHYDRATASE TYPE 2, MITOCHONDRIAL"/>
    <property type="match status" value="1"/>
</dbReference>